<feature type="compositionally biased region" description="Low complexity" evidence="2">
    <location>
        <begin position="135"/>
        <end position="169"/>
    </location>
</feature>
<dbReference type="AlphaFoldDB" id="A0A9N9CFZ7"/>
<accession>A0A9N9CFZ7</accession>
<comment type="caution">
    <text evidence="4">The sequence shown here is derived from an EMBL/GenBank/DDBJ whole genome shotgun (WGS) entry which is preliminary data.</text>
</comment>
<keyword evidence="1 3" id="KW-0732">Signal</keyword>
<dbReference type="PANTHER" id="PTHR31836:SF28">
    <property type="entry name" value="SRCR DOMAIN-CONTAINING PROTEIN-RELATED"/>
    <property type="match status" value="1"/>
</dbReference>
<dbReference type="Gene3D" id="2.40.40.10">
    <property type="entry name" value="RlpA-like domain"/>
    <property type="match status" value="1"/>
</dbReference>
<dbReference type="InterPro" id="IPR051477">
    <property type="entry name" value="Expansin_CellWall"/>
</dbReference>
<protein>
    <submittedName>
        <fullName evidence="4">9392_t:CDS:1</fullName>
    </submittedName>
</protein>
<evidence type="ECO:0000256" key="2">
    <source>
        <dbReference type="SAM" id="MobiDB-lite"/>
    </source>
</evidence>
<evidence type="ECO:0000256" key="3">
    <source>
        <dbReference type="SAM" id="SignalP"/>
    </source>
</evidence>
<evidence type="ECO:0000313" key="4">
    <source>
        <dbReference type="EMBL" id="CAG8600171.1"/>
    </source>
</evidence>
<dbReference type="Proteomes" id="UP000789831">
    <property type="component" value="Unassembled WGS sequence"/>
</dbReference>
<keyword evidence="5" id="KW-1185">Reference proteome</keyword>
<evidence type="ECO:0000313" key="5">
    <source>
        <dbReference type="Proteomes" id="UP000789831"/>
    </source>
</evidence>
<dbReference type="EMBL" id="CAJVPL010002122">
    <property type="protein sequence ID" value="CAG8600171.1"/>
    <property type="molecule type" value="Genomic_DNA"/>
</dbReference>
<name>A0A9N9CFZ7_9GLOM</name>
<reference evidence="4" key="1">
    <citation type="submission" date="2021-06" db="EMBL/GenBank/DDBJ databases">
        <authorList>
            <person name="Kallberg Y."/>
            <person name="Tangrot J."/>
            <person name="Rosling A."/>
        </authorList>
    </citation>
    <scope>NUCLEOTIDE SEQUENCE</scope>
    <source>
        <strain evidence="4">MT106</strain>
    </source>
</reference>
<feature type="region of interest" description="Disordered" evidence="2">
    <location>
        <begin position="119"/>
        <end position="209"/>
    </location>
</feature>
<feature type="compositionally biased region" description="Polar residues" evidence="2">
    <location>
        <begin position="242"/>
        <end position="264"/>
    </location>
</feature>
<evidence type="ECO:0000256" key="1">
    <source>
        <dbReference type="ARBA" id="ARBA00022729"/>
    </source>
</evidence>
<feature type="chain" id="PRO_5040508726" evidence="3">
    <location>
        <begin position="28"/>
        <end position="449"/>
    </location>
</feature>
<feature type="compositionally biased region" description="Polar residues" evidence="2">
    <location>
        <begin position="193"/>
        <end position="209"/>
    </location>
</feature>
<dbReference type="InterPro" id="IPR036908">
    <property type="entry name" value="RlpA-like_sf"/>
</dbReference>
<feature type="region of interest" description="Disordered" evidence="2">
    <location>
        <begin position="230"/>
        <end position="316"/>
    </location>
</feature>
<feature type="compositionally biased region" description="Low complexity" evidence="2">
    <location>
        <begin position="344"/>
        <end position="374"/>
    </location>
</feature>
<feature type="region of interest" description="Disordered" evidence="2">
    <location>
        <begin position="344"/>
        <end position="388"/>
    </location>
</feature>
<feature type="signal peptide" evidence="3">
    <location>
        <begin position="1"/>
        <end position="27"/>
    </location>
</feature>
<dbReference type="OrthoDB" id="623670at2759"/>
<feature type="compositionally biased region" description="Polar residues" evidence="2">
    <location>
        <begin position="375"/>
        <end position="384"/>
    </location>
</feature>
<dbReference type="PANTHER" id="PTHR31836">
    <property type="match status" value="1"/>
</dbReference>
<sequence>MTKMHKIIKSTTSIILLLSTLFTTSNTLPIPLQKRGQFSGDATFYNPGLGACGITSTDADMIAALNAPQWGNPANPNASPFCGKMATITGPLGTVTVKIVDKCPVCKFGSMDLAPAAFNKIGNPNDGRTTPPSPSSSSSPSKPSSSSNSPSSNSNSSSDDTSSSKPTSTANPPPNIADISRSFYDGKVAPHLPSTTTPSNPLKNSVTKQPSIAQWDTKYQRHYFVEPSKGITTWEDPRGPLPSQSHTTAHSATNNHQATNQSHSPYVAPQQHQQQQHQQHQQQQHQQHQQQQHQQQHHQQHQQQQHQQHQQHQQQQHQQQLQLQQQQQYYSQQQYQQQYQTQPKLQQQLHQQPQQQLHQQPQQQLHQQPQQQPQNPQKPTNNAGGISLGKAAMFGGGAAVLGAAALSAANPNDSSDDSGSSGLFGGLMHVPNMVGKLLLNDESSNDNNQ</sequence>
<dbReference type="CDD" id="cd22191">
    <property type="entry name" value="DPBB_RlpA_EXP_N-like"/>
    <property type="match status" value="1"/>
</dbReference>
<feature type="compositionally biased region" description="Low complexity" evidence="2">
    <location>
        <begin position="301"/>
        <end position="316"/>
    </location>
</feature>
<proteinExistence type="predicted"/>
<gene>
    <name evidence="4" type="ORF">AGERDE_LOCUS9062</name>
</gene>
<dbReference type="SUPFAM" id="SSF50685">
    <property type="entry name" value="Barwin-like endoglucanases"/>
    <property type="match status" value="1"/>
</dbReference>
<organism evidence="4 5">
    <name type="scientific">Ambispora gerdemannii</name>
    <dbReference type="NCBI Taxonomy" id="144530"/>
    <lineage>
        <taxon>Eukaryota</taxon>
        <taxon>Fungi</taxon>
        <taxon>Fungi incertae sedis</taxon>
        <taxon>Mucoromycota</taxon>
        <taxon>Glomeromycotina</taxon>
        <taxon>Glomeromycetes</taxon>
        <taxon>Archaeosporales</taxon>
        <taxon>Ambisporaceae</taxon>
        <taxon>Ambispora</taxon>
    </lineage>
</organism>
<feature type="compositionally biased region" description="Low complexity" evidence="2">
    <location>
        <begin position="269"/>
        <end position="294"/>
    </location>
</feature>